<evidence type="ECO:0000256" key="13">
    <source>
        <dbReference type="PIRSR" id="PIRSR602401-1"/>
    </source>
</evidence>
<comment type="caution">
    <text evidence="15">The sequence shown here is derived from an EMBL/GenBank/DDBJ whole genome shotgun (WGS) entry which is preliminary data.</text>
</comment>
<keyword evidence="9 14" id="KW-0560">Oxidoreductase</keyword>
<evidence type="ECO:0000256" key="1">
    <source>
        <dbReference type="ARBA" id="ARBA00001971"/>
    </source>
</evidence>
<evidence type="ECO:0000256" key="14">
    <source>
        <dbReference type="RuleBase" id="RU000461"/>
    </source>
</evidence>
<dbReference type="SUPFAM" id="SSF48264">
    <property type="entry name" value="Cytochrome P450"/>
    <property type="match status" value="1"/>
</dbReference>
<evidence type="ECO:0000256" key="4">
    <source>
        <dbReference type="ARBA" id="ARBA00010617"/>
    </source>
</evidence>
<dbReference type="Gene3D" id="1.10.630.10">
    <property type="entry name" value="Cytochrome P450"/>
    <property type="match status" value="1"/>
</dbReference>
<keyword evidence="16" id="KW-1185">Reference proteome</keyword>
<evidence type="ECO:0000256" key="8">
    <source>
        <dbReference type="ARBA" id="ARBA00022989"/>
    </source>
</evidence>
<sequence length="561" mass="62453">MGLTVTNVVGALSAAWLIKSVLEKAMAVRAKRPMLGDCPGGSILWIHPFRTSAIAFGPIFPFVGQMGYYFAKFSLYAKYGSTCLSSITFWNAIPIFWLSDGDAIKALSADRKMFPKDVEAYETLNIYGPNIIGTEGADWKRHRSVANSAFNEANNALVWRETIRLLDEWFAKLDLIQEKSHVPISVNLLKDLTQITLLVVSSAGFGRCASLRDDSDTEPPPGHKLAFRPAVASTMSHLIPKVLTPDWIYDLSDKIYIPFLTPMLSDTREGFEALRLHMVEIVSQARAWIAGGKTAVMDAALLRNLVEASMVEDGNRHLTDDELLSDTFSFLLAGHETSAHSLCFAVMILAAYPEIQQRVYEESVRLWPHGVPPPSATTSYKESMAKLEYTTAVFHETLRLYPAVARLAKVAAADKEIKARQFSLTADGKPKDIKETIVPIKAGSVVIIDVFGLHANPIHWGEDNAEFKPERFLDTEDYRWPREAFHGFSSGPRSCIGQRFALTESVCILAHIVRRYRILTPGDVDPKIPADQQPSLPQWTPGVTIIPKNARIRLQLREKTG</sequence>
<keyword evidence="12" id="KW-0472">Membrane</keyword>
<dbReference type="GO" id="GO:0016705">
    <property type="term" value="F:oxidoreductase activity, acting on paired donors, with incorporation or reduction of molecular oxygen"/>
    <property type="evidence" value="ECO:0007669"/>
    <property type="project" value="InterPro"/>
</dbReference>
<reference evidence="15" key="1">
    <citation type="submission" date="2020-11" db="EMBL/GenBank/DDBJ databases">
        <authorList>
            <consortium name="DOE Joint Genome Institute"/>
            <person name="Ahrendt S."/>
            <person name="Riley R."/>
            <person name="Andreopoulos W."/>
            <person name="Labutti K."/>
            <person name="Pangilinan J."/>
            <person name="Ruiz-Duenas F.J."/>
            <person name="Barrasa J.M."/>
            <person name="Sanchez-Garcia M."/>
            <person name="Camarero S."/>
            <person name="Miyauchi S."/>
            <person name="Serrano A."/>
            <person name="Linde D."/>
            <person name="Babiker R."/>
            <person name="Drula E."/>
            <person name="Ayuso-Fernandez I."/>
            <person name="Pacheco R."/>
            <person name="Padilla G."/>
            <person name="Ferreira P."/>
            <person name="Barriuso J."/>
            <person name="Kellner H."/>
            <person name="Castanera R."/>
            <person name="Alfaro M."/>
            <person name="Ramirez L."/>
            <person name="Pisabarro A.G."/>
            <person name="Kuo A."/>
            <person name="Tritt A."/>
            <person name="Lipzen A."/>
            <person name="He G."/>
            <person name="Yan M."/>
            <person name="Ng V."/>
            <person name="Cullen D."/>
            <person name="Martin F."/>
            <person name="Rosso M.-N."/>
            <person name="Henrissat B."/>
            <person name="Hibbett D."/>
            <person name="Martinez A.T."/>
            <person name="Grigoriev I.V."/>
        </authorList>
    </citation>
    <scope>NUCLEOTIDE SEQUENCE</scope>
    <source>
        <strain evidence="15">CBS 247.69</strain>
    </source>
</reference>
<dbReference type="OrthoDB" id="1470350at2759"/>
<dbReference type="PANTHER" id="PTHR24305">
    <property type="entry name" value="CYTOCHROME P450"/>
    <property type="match status" value="1"/>
</dbReference>
<dbReference type="Pfam" id="PF00067">
    <property type="entry name" value="p450"/>
    <property type="match status" value="1"/>
</dbReference>
<dbReference type="PRINTS" id="PR00463">
    <property type="entry name" value="EP450I"/>
</dbReference>
<dbReference type="GO" id="GO:0016020">
    <property type="term" value="C:membrane"/>
    <property type="evidence" value="ECO:0007669"/>
    <property type="project" value="UniProtKB-SubCell"/>
</dbReference>
<proteinExistence type="inferred from homology"/>
<evidence type="ECO:0000256" key="11">
    <source>
        <dbReference type="ARBA" id="ARBA00023033"/>
    </source>
</evidence>
<evidence type="ECO:0000256" key="3">
    <source>
        <dbReference type="ARBA" id="ARBA00004721"/>
    </source>
</evidence>
<dbReference type="PROSITE" id="PS00086">
    <property type="entry name" value="CYTOCHROME_P450"/>
    <property type="match status" value="1"/>
</dbReference>
<dbReference type="PRINTS" id="PR00385">
    <property type="entry name" value="P450"/>
</dbReference>
<comment type="similarity">
    <text evidence="4 14">Belongs to the cytochrome P450 family.</text>
</comment>
<keyword evidence="8" id="KW-1133">Transmembrane helix</keyword>
<evidence type="ECO:0000256" key="12">
    <source>
        <dbReference type="ARBA" id="ARBA00023136"/>
    </source>
</evidence>
<evidence type="ECO:0000256" key="9">
    <source>
        <dbReference type="ARBA" id="ARBA00023002"/>
    </source>
</evidence>
<evidence type="ECO:0000256" key="7">
    <source>
        <dbReference type="ARBA" id="ARBA00022723"/>
    </source>
</evidence>
<dbReference type="GO" id="GO:0004497">
    <property type="term" value="F:monooxygenase activity"/>
    <property type="evidence" value="ECO:0007669"/>
    <property type="project" value="UniProtKB-KW"/>
</dbReference>
<evidence type="ECO:0000256" key="6">
    <source>
        <dbReference type="ARBA" id="ARBA00022692"/>
    </source>
</evidence>
<dbReference type="Proteomes" id="UP000807353">
    <property type="component" value="Unassembled WGS sequence"/>
</dbReference>
<dbReference type="GO" id="GO:0005506">
    <property type="term" value="F:iron ion binding"/>
    <property type="evidence" value="ECO:0007669"/>
    <property type="project" value="InterPro"/>
</dbReference>
<keyword evidence="5 13" id="KW-0349">Heme</keyword>
<dbReference type="PANTHER" id="PTHR24305:SF166">
    <property type="entry name" value="CYTOCHROME P450 12A4, MITOCHONDRIAL-RELATED"/>
    <property type="match status" value="1"/>
</dbReference>
<name>A0A9P6CPC1_9AGAR</name>
<evidence type="ECO:0000313" key="16">
    <source>
        <dbReference type="Proteomes" id="UP000807353"/>
    </source>
</evidence>
<keyword evidence="6" id="KW-0812">Transmembrane</keyword>
<comment type="pathway">
    <text evidence="3">Secondary metabolite biosynthesis; terpenoid biosynthesis.</text>
</comment>
<gene>
    <name evidence="15" type="ORF">BDZ94DRAFT_1247874</name>
</gene>
<dbReference type="InterPro" id="IPR001128">
    <property type="entry name" value="Cyt_P450"/>
</dbReference>
<comment type="subcellular location">
    <subcellularLocation>
        <location evidence="2">Membrane</location>
    </subcellularLocation>
</comment>
<dbReference type="EMBL" id="MU150235">
    <property type="protein sequence ID" value="KAF9467844.1"/>
    <property type="molecule type" value="Genomic_DNA"/>
</dbReference>
<evidence type="ECO:0000256" key="10">
    <source>
        <dbReference type="ARBA" id="ARBA00023004"/>
    </source>
</evidence>
<evidence type="ECO:0000313" key="15">
    <source>
        <dbReference type="EMBL" id="KAF9467844.1"/>
    </source>
</evidence>
<protein>
    <submittedName>
        <fullName evidence="15">Cytochrome P450</fullName>
    </submittedName>
</protein>
<comment type="cofactor">
    <cofactor evidence="1 13">
        <name>heme</name>
        <dbReference type="ChEBI" id="CHEBI:30413"/>
    </cofactor>
</comment>
<organism evidence="15 16">
    <name type="scientific">Collybia nuda</name>
    <dbReference type="NCBI Taxonomy" id="64659"/>
    <lineage>
        <taxon>Eukaryota</taxon>
        <taxon>Fungi</taxon>
        <taxon>Dikarya</taxon>
        <taxon>Basidiomycota</taxon>
        <taxon>Agaricomycotina</taxon>
        <taxon>Agaricomycetes</taxon>
        <taxon>Agaricomycetidae</taxon>
        <taxon>Agaricales</taxon>
        <taxon>Tricholomatineae</taxon>
        <taxon>Clitocybaceae</taxon>
        <taxon>Collybia</taxon>
    </lineage>
</organism>
<dbReference type="InterPro" id="IPR017972">
    <property type="entry name" value="Cyt_P450_CS"/>
</dbReference>
<dbReference type="InterPro" id="IPR002401">
    <property type="entry name" value="Cyt_P450_E_grp-I"/>
</dbReference>
<dbReference type="InterPro" id="IPR036396">
    <property type="entry name" value="Cyt_P450_sf"/>
</dbReference>
<keyword evidence="11 14" id="KW-0503">Monooxygenase</keyword>
<dbReference type="GO" id="GO:0020037">
    <property type="term" value="F:heme binding"/>
    <property type="evidence" value="ECO:0007669"/>
    <property type="project" value="InterPro"/>
</dbReference>
<evidence type="ECO:0000256" key="2">
    <source>
        <dbReference type="ARBA" id="ARBA00004370"/>
    </source>
</evidence>
<feature type="binding site" description="axial binding residue" evidence="13">
    <location>
        <position position="495"/>
    </location>
    <ligand>
        <name>heme</name>
        <dbReference type="ChEBI" id="CHEBI:30413"/>
    </ligand>
    <ligandPart>
        <name>Fe</name>
        <dbReference type="ChEBI" id="CHEBI:18248"/>
    </ligandPart>
</feature>
<evidence type="ECO:0000256" key="5">
    <source>
        <dbReference type="ARBA" id="ARBA00022617"/>
    </source>
</evidence>
<keyword evidence="10 13" id="KW-0408">Iron</keyword>
<keyword evidence="7 13" id="KW-0479">Metal-binding</keyword>
<accession>A0A9P6CPC1</accession>
<dbReference type="InterPro" id="IPR050121">
    <property type="entry name" value="Cytochrome_P450_monoxygenase"/>
</dbReference>
<dbReference type="AlphaFoldDB" id="A0A9P6CPC1"/>